<dbReference type="EMBL" id="BONX01000085">
    <property type="protein sequence ID" value="GIH01793.1"/>
    <property type="molecule type" value="Genomic_DNA"/>
</dbReference>
<evidence type="ECO:0000313" key="2">
    <source>
        <dbReference type="Proteomes" id="UP000621500"/>
    </source>
</evidence>
<proteinExistence type="predicted"/>
<accession>A0ABQ4F4H0</accession>
<sequence>MVVAVEEFLEEGDEEGWEVDVSGGACGFGWAEVEAALDFVEGPVVGVDADEAWR</sequence>
<gene>
    <name evidence="1" type="ORF">Pma05_83650</name>
</gene>
<reference evidence="1 2" key="1">
    <citation type="submission" date="2021-01" db="EMBL/GenBank/DDBJ databases">
        <title>Whole genome shotgun sequence of Plantactinospora mayteni NBRC 109088.</title>
        <authorList>
            <person name="Komaki H."/>
            <person name="Tamura T."/>
        </authorList>
    </citation>
    <scope>NUCLEOTIDE SEQUENCE [LARGE SCALE GENOMIC DNA]</scope>
    <source>
        <strain evidence="1 2">NBRC 109088</strain>
    </source>
</reference>
<organism evidence="1 2">
    <name type="scientific">Plantactinospora mayteni</name>
    <dbReference type="NCBI Taxonomy" id="566021"/>
    <lineage>
        <taxon>Bacteria</taxon>
        <taxon>Bacillati</taxon>
        <taxon>Actinomycetota</taxon>
        <taxon>Actinomycetes</taxon>
        <taxon>Micromonosporales</taxon>
        <taxon>Micromonosporaceae</taxon>
        <taxon>Plantactinospora</taxon>
    </lineage>
</organism>
<protein>
    <submittedName>
        <fullName evidence="1">Uncharacterized protein</fullName>
    </submittedName>
</protein>
<evidence type="ECO:0000313" key="1">
    <source>
        <dbReference type="EMBL" id="GIH01793.1"/>
    </source>
</evidence>
<dbReference type="Proteomes" id="UP000621500">
    <property type="component" value="Unassembled WGS sequence"/>
</dbReference>
<name>A0ABQ4F4H0_9ACTN</name>
<keyword evidence="2" id="KW-1185">Reference proteome</keyword>
<comment type="caution">
    <text evidence="1">The sequence shown here is derived from an EMBL/GenBank/DDBJ whole genome shotgun (WGS) entry which is preliminary data.</text>
</comment>